<dbReference type="InterPro" id="IPR001296">
    <property type="entry name" value="Glyco_trans_1"/>
</dbReference>
<dbReference type="Pfam" id="PF13186">
    <property type="entry name" value="SPASM"/>
    <property type="match status" value="1"/>
</dbReference>
<dbReference type="RefSeq" id="WP_194507551.1">
    <property type="nucleotide sequence ID" value="NZ_JADILU010000003.1"/>
</dbReference>
<evidence type="ECO:0000259" key="8">
    <source>
        <dbReference type="Pfam" id="PF04055"/>
    </source>
</evidence>
<dbReference type="InterPro" id="IPR007197">
    <property type="entry name" value="rSAM"/>
</dbReference>
<dbReference type="EMBL" id="JBHUOS010000001">
    <property type="protein sequence ID" value="MFD2914775.1"/>
    <property type="molecule type" value="Genomic_DNA"/>
</dbReference>
<dbReference type="InterPro" id="IPR028098">
    <property type="entry name" value="Glyco_trans_4-like_N"/>
</dbReference>
<dbReference type="GO" id="GO:0016757">
    <property type="term" value="F:glycosyltransferase activity"/>
    <property type="evidence" value="ECO:0007669"/>
    <property type="project" value="UniProtKB-KW"/>
</dbReference>
<dbReference type="InterPro" id="IPR034391">
    <property type="entry name" value="AdoMet-like_SPASM_containing"/>
</dbReference>
<evidence type="ECO:0000256" key="4">
    <source>
        <dbReference type="ARBA" id="ARBA00022723"/>
    </source>
</evidence>
<dbReference type="PANTHER" id="PTHR45947">
    <property type="entry name" value="SULFOQUINOVOSYL TRANSFERASE SQD2"/>
    <property type="match status" value="1"/>
</dbReference>
<feature type="domain" description="Glycosyltransferase subfamily 4-like N-terminal" evidence="10">
    <location>
        <begin position="17"/>
        <end position="225"/>
    </location>
</feature>
<dbReference type="SFLD" id="SFLDG01067">
    <property type="entry name" value="SPASM/twitch_domain_containing"/>
    <property type="match status" value="1"/>
</dbReference>
<evidence type="ECO:0000259" key="10">
    <source>
        <dbReference type="Pfam" id="PF13439"/>
    </source>
</evidence>
<dbReference type="InterPro" id="IPR058240">
    <property type="entry name" value="rSAM_sf"/>
</dbReference>
<dbReference type="Pfam" id="PF00534">
    <property type="entry name" value="Glycos_transf_1"/>
    <property type="match status" value="1"/>
</dbReference>
<evidence type="ECO:0000259" key="9">
    <source>
        <dbReference type="Pfam" id="PF13186"/>
    </source>
</evidence>
<keyword evidence="11" id="KW-0808">Transferase</keyword>
<organism evidence="11 12">
    <name type="scientific">Psychroserpens luteus</name>
    <dbReference type="NCBI Taxonomy" id="1434066"/>
    <lineage>
        <taxon>Bacteria</taxon>
        <taxon>Pseudomonadati</taxon>
        <taxon>Bacteroidota</taxon>
        <taxon>Flavobacteriia</taxon>
        <taxon>Flavobacteriales</taxon>
        <taxon>Flavobacteriaceae</taxon>
        <taxon>Psychroserpens</taxon>
    </lineage>
</organism>
<gene>
    <name evidence="11" type="ORF">ACFS29_03930</name>
</gene>
<comment type="caution">
    <text evidence="11">The sequence shown here is derived from an EMBL/GenBank/DDBJ whole genome shotgun (WGS) entry which is preliminary data.</text>
</comment>
<feature type="domain" description="Glycosyl transferase family 1" evidence="7">
    <location>
        <begin position="245"/>
        <end position="398"/>
    </location>
</feature>
<keyword evidence="4" id="KW-0479">Metal-binding</keyword>
<evidence type="ECO:0000256" key="3">
    <source>
        <dbReference type="ARBA" id="ARBA00022691"/>
    </source>
</evidence>
<dbReference type="CDD" id="cd01335">
    <property type="entry name" value="Radical_SAM"/>
    <property type="match status" value="1"/>
</dbReference>
<keyword evidence="12" id="KW-1185">Reference proteome</keyword>
<evidence type="ECO:0000256" key="1">
    <source>
        <dbReference type="ARBA" id="ARBA00001966"/>
    </source>
</evidence>
<proteinExistence type="predicted"/>
<keyword evidence="11" id="KW-0328">Glycosyltransferase</keyword>
<dbReference type="SFLD" id="SFLDG01387">
    <property type="entry name" value="BtrN-like_SPASM_domain_contain"/>
    <property type="match status" value="1"/>
</dbReference>
<feature type="domain" description="4Fe4S-binding SPASM" evidence="9">
    <location>
        <begin position="695"/>
        <end position="759"/>
    </location>
</feature>
<dbReference type="Proteomes" id="UP001597548">
    <property type="component" value="Unassembled WGS sequence"/>
</dbReference>
<dbReference type="InterPro" id="IPR050194">
    <property type="entry name" value="Glycosyltransferase_grp1"/>
</dbReference>
<dbReference type="PANTHER" id="PTHR45947:SF13">
    <property type="entry name" value="TRANSFERASE"/>
    <property type="match status" value="1"/>
</dbReference>
<evidence type="ECO:0000256" key="6">
    <source>
        <dbReference type="ARBA" id="ARBA00023014"/>
    </source>
</evidence>
<dbReference type="Gene3D" id="3.20.20.70">
    <property type="entry name" value="Aldolase class I"/>
    <property type="match status" value="1"/>
</dbReference>
<accession>A0ABW5ZP50</accession>
<dbReference type="InterPro" id="IPR013785">
    <property type="entry name" value="Aldolase_TIM"/>
</dbReference>
<dbReference type="SFLD" id="SFLDS00029">
    <property type="entry name" value="Radical_SAM"/>
    <property type="match status" value="1"/>
</dbReference>
<dbReference type="SUPFAM" id="SSF102114">
    <property type="entry name" value="Radical SAM enzymes"/>
    <property type="match status" value="1"/>
</dbReference>
<dbReference type="Gene3D" id="3.40.50.2000">
    <property type="entry name" value="Glycogen Phosphorylase B"/>
    <property type="match status" value="3"/>
</dbReference>
<evidence type="ECO:0000313" key="12">
    <source>
        <dbReference type="Proteomes" id="UP001597548"/>
    </source>
</evidence>
<sequence length="765" mass="87358">MHILKIIHGYPPHYNAGSEVYSQSICNELSRDHKVSVFTREENPYAKDFEIRHKKANDNLNLYFVNNPNGKDGYKHKTIDENFKKLVQSLKPDVAHIGHLNHLSTGIIDVLNTLEIPIVFTLHDFWLMCPRGQFLTRSIGKADNNQLCSGQEDKKCATSCYQVYFSGKEDEQQQDINSWSNWVNRRMQETKAIIDKVNLFIAPSKYLQERFVNEFDIPESKITYLDYGFPTHYLTQTEKAATKSVFTFGYIGTHIPAKGINQLIEAFQQVETPAVLKIFGRKSGQSTAALKALAATCSNRVEFMGEYINHNLADVVFAHVDSIVVPSIWGENSPLVIHEAQACKIPVITADFGGMKEYVQHQKNGLLFKHRDVDALAEQLNYAVSNPDKMKTYGEKGYLYSENGDVPDIKVHCNELLSIYQNHTVPDNFWRVTIDTNPEDCNLKCIMCEEHSPYSNFIDTLYKETGVKRRRMDFAIVTQIFEQASALGVKEIIPSTMGEPLLYKQFDEIFDLAKQYDIKINLTTNGTFPKKSVLDWAKLIVPNTSDVKISWNGATAETSKEVMHGLDFEKAMANVKEFIAYRDEYLLTNGYFCRVTLQLTFMQNNMHELVDIIKLAASLGVDRVKGHQLWDHFDEIRELSMKATPESVSQWNTYVLEAHKAAEEFRKPNGEKVLLENIISIEDNEISEVPRDYECPFLEQELWISATGQISPCCAPDNLRQSLGDFGNIKTSTIQEVLKSEHYLDLVSNYKTKDVCKTCVMRKPL</sequence>
<evidence type="ECO:0000259" key="7">
    <source>
        <dbReference type="Pfam" id="PF00534"/>
    </source>
</evidence>
<keyword evidence="6" id="KW-0411">Iron-sulfur</keyword>
<keyword evidence="3" id="KW-0949">S-adenosyl-L-methionine</keyword>
<reference evidence="12" key="1">
    <citation type="journal article" date="2019" name="Int. J. Syst. Evol. Microbiol.">
        <title>The Global Catalogue of Microorganisms (GCM) 10K type strain sequencing project: providing services to taxonomists for standard genome sequencing and annotation.</title>
        <authorList>
            <consortium name="The Broad Institute Genomics Platform"/>
            <consortium name="The Broad Institute Genome Sequencing Center for Infectious Disease"/>
            <person name="Wu L."/>
            <person name="Ma J."/>
        </authorList>
    </citation>
    <scope>NUCLEOTIDE SEQUENCE [LARGE SCALE GENOMIC DNA]</scope>
    <source>
        <strain evidence="12">KCTC 32514</strain>
    </source>
</reference>
<dbReference type="SUPFAM" id="SSF53756">
    <property type="entry name" value="UDP-Glycosyltransferase/glycogen phosphorylase"/>
    <property type="match status" value="1"/>
</dbReference>
<name>A0ABW5ZP50_9FLAO</name>
<evidence type="ECO:0000256" key="5">
    <source>
        <dbReference type="ARBA" id="ARBA00023004"/>
    </source>
</evidence>
<comment type="cofactor">
    <cofactor evidence="1">
        <name>[4Fe-4S] cluster</name>
        <dbReference type="ChEBI" id="CHEBI:49883"/>
    </cofactor>
</comment>
<feature type="domain" description="Radical SAM core" evidence="8">
    <location>
        <begin position="441"/>
        <end position="581"/>
    </location>
</feature>
<protein>
    <submittedName>
        <fullName evidence="11">Glycosyltransferase</fullName>
        <ecNumber evidence="11">2.4.-.-</ecNumber>
    </submittedName>
</protein>
<dbReference type="Pfam" id="PF13439">
    <property type="entry name" value="Glyco_transf_4"/>
    <property type="match status" value="1"/>
</dbReference>
<dbReference type="InterPro" id="IPR023885">
    <property type="entry name" value="4Fe4S-binding_SPASM_dom"/>
</dbReference>
<dbReference type="EC" id="2.4.-.-" evidence="11"/>
<dbReference type="Pfam" id="PF04055">
    <property type="entry name" value="Radical_SAM"/>
    <property type="match status" value="1"/>
</dbReference>
<dbReference type="CDD" id="cd21109">
    <property type="entry name" value="SPASM"/>
    <property type="match status" value="1"/>
</dbReference>
<keyword evidence="2" id="KW-0004">4Fe-4S</keyword>
<keyword evidence="5" id="KW-0408">Iron</keyword>
<evidence type="ECO:0000313" key="11">
    <source>
        <dbReference type="EMBL" id="MFD2914775.1"/>
    </source>
</evidence>
<evidence type="ECO:0000256" key="2">
    <source>
        <dbReference type="ARBA" id="ARBA00022485"/>
    </source>
</evidence>